<evidence type="ECO:0000313" key="4">
    <source>
        <dbReference type="Proteomes" id="UP000198873"/>
    </source>
</evidence>
<feature type="transmembrane region" description="Helical" evidence="2">
    <location>
        <begin position="179"/>
        <end position="207"/>
    </location>
</feature>
<dbReference type="RefSeq" id="WP_093844208.1">
    <property type="nucleotide sequence ID" value="NZ_CP054938.1"/>
</dbReference>
<organism evidence="3 4">
    <name type="scientific">Streptomyces harbinensis</name>
    <dbReference type="NCBI Taxonomy" id="1176198"/>
    <lineage>
        <taxon>Bacteria</taxon>
        <taxon>Bacillati</taxon>
        <taxon>Actinomycetota</taxon>
        <taxon>Actinomycetes</taxon>
        <taxon>Kitasatosporales</taxon>
        <taxon>Streptomycetaceae</taxon>
        <taxon>Streptomyces</taxon>
    </lineage>
</organism>
<feature type="region of interest" description="Disordered" evidence="1">
    <location>
        <begin position="33"/>
        <end position="75"/>
    </location>
</feature>
<name>A0A1I6VST3_9ACTN</name>
<proteinExistence type="predicted"/>
<keyword evidence="2" id="KW-0812">Transmembrane</keyword>
<evidence type="ECO:0000256" key="2">
    <source>
        <dbReference type="SAM" id="Phobius"/>
    </source>
</evidence>
<gene>
    <name evidence="3" type="ORF">SAMN05444716_109162</name>
</gene>
<accession>A0A1I6VST3</accession>
<evidence type="ECO:0000256" key="1">
    <source>
        <dbReference type="SAM" id="MobiDB-lite"/>
    </source>
</evidence>
<dbReference type="Proteomes" id="UP000198873">
    <property type="component" value="Unassembled WGS sequence"/>
</dbReference>
<sequence length="273" mass="29396">MTAGFTVDITGTQGMRTGEWAPGEEFAILPDRRSGRPAAHTGPGGDPPAGWVRLYPPDDPAVADPAPGGGGTASLVKTAAPPPAGSAPITVAEVEARSRSGSGTPHPVLVLHDRAGQRAATVRPEEAGVAEPAHFAVTDAGGLPLCRITRTRSRPGRRAHWRIDFPDGRPPLIGHRGTWPGWLGFVLLTPLWVTFFLGSVLVTLLTLGHVGEMLVWGCPKNVVWRQPRSLPGRGRAMTFSYLRTGYRYDDTLLDERIAHSMATLHYFTKMHQD</sequence>
<keyword evidence="2" id="KW-1133">Transmembrane helix</keyword>
<protein>
    <submittedName>
        <fullName evidence="3">Uncharacterized protein</fullName>
    </submittedName>
</protein>
<dbReference type="STRING" id="1176198.SAMN05444716_109162"/>
<keyword evidence="4" id="KW-1185">Reference proteome</keyword>
<evidence type="ECO:0000313" key="3">
    <source>
        <dbReference type="EMBL" id="SFT16464.1"/>
    </source>
</evidence>
<reference evidence="4" key="1">
    <citation type="submission" date="2016-10" db="EMBL/GenBank/DDBJ databases">
        <authorList>
            <person name="Varghese N."/>
            <person name="Submissions S."/>
        </authorList>
    </citation>
    <scope>NUCLEOTIDE SEQUENCE [LARGE SCALE GENOMIC DNA]</scope>
    <source>
        <strain evidence="4">CGMCC 4.7047</strain>
    </source>
</reference>
<keyword evidence="2" id="KW-0472">Membrane</keyword>
<dbReference type="EMBL" id="FPAB01000009">
    <property type="protein sequence ID" value="SFT16464.1"/>
    <property type="molecule type" value="Genomic_DNA"/>
</dbReference>
<dbReference type="AlphaFoldDB" id="A0A1I6VST3"/>